<dbReference type="EMBL" id="NPCC01000026">
    <property type="protein sequence ID" value="PAE87881.1"/>
    <property type="molecule type" value="Genomic_DNA"/>
</dbReference>
<evidence type="ECO:0000313" key="2">
    <source>
        <dbReference type="Proteomes" id="UP000216207"/>
    </source>
</evidence>
<dbReference type="Proteomes" id="UP000216207">
    <property type="component" value="Unassembled WGS sequence"/>
</dbReference>
<protein>
    <recommendedName>
        <fullName evidence="3">Poly(Glycerol-phosphate) alpha-glucosyltransferase</fullName>
    </recommendedName>
</protein>
<organism evidence="1 2">
    <name type="scientific">Shouchella clausii</name>
    <name type="common">Alkalihalobacillus clausii</name>
    <dbReference type="NCBI Taxonomy" id="79880"/>
    <lineage>
        <taxon>Bacteria</taxon>
        <taxon>Bacillati</taxon>
        <taxon>Bacillota</taxon>
        <taxon>Bacilli</taxon>
        <taxon>Bacillales</taxon>
        <taxon>Bacillaceae</taxon>
        <taxon>Shouchella</taxon>
    </lineage>
</organism>
<dbReference type="InterPro" id="IPR012341">
    <property type="entry name" value="6hp_glycosidase-like_sf"/>
</dbReference>
<dbReference type="AlphaFoldDB" id="A0A268NWV7"/>
<dbReference type="SUPFAM" id="SSF48208">
    <property type="entry name" value="Six-hairpin glycosidases"/>
    <property type="match status" value="1"/>
</dbReference>
<evidence type="ECO:0008006" key="3">
    <source>
        <dbReference type="Google" id="ProtNLM"/>
    </source>
</evidence>
<dbReference type="GO" id="GO:0005975">
    <property type="term" value="P:carbohydrate metabolic process"/>
    <property type="evidence" value="ECO:0007669"/>
    <property type="project" value="InterPro"/>
</dbReference>
<evidence type="ECO:0000313" key="1">
    <source>
        <dbReference type="EMBL" id="PAE87881.1"/>
    </source>
</evidence>
<proteinExistence type="predicted"/>
<sequence>MNQNLTQIFNRDMDQLHAFMTESEEYKELRKEKPVILFLSIGYLDKRATVLTVKENSFQRAWKRLYNRGISLMKQEYSCLKIDWVTSIEQHSLLSFINIMTKTKKNYFRQGISFDENFSHAFLEQEINGNAMIQIDKDTKRGYLNEKNIQSYIRNHRPHLKQLDFNKVSSVITFTTKGYFLENQQLYALKEGPRDNGRRDTALDAAEVKAMIASGLNYLAKMNKAAGQFTYGYFSCFDKEIQFYNLLRHASTLYAMIEALEITQDKEAIPAIERGLEYLLKGLHVDKKQGTAYVVDGVEQDQLEVKLGANAAAILAFTKYTDVFQNDRYLQVAQQLANGICQLQQENGGFHHVLHYPSFELKDAFRIVYYDGEAAFALLRLYQLDKNEKWMKTVEKAFDYFIANEYWKNHDHWLSYCTEELTRYKPLRKYFQFGLQNVQAKLDFIYHRITTYPTFLELTLAAYNMIQRMKETEHRTLLAEFDEKKLQDTIHKRAEYQRNGYFYPELAMYYKNPSRILGSFFIRHHSFRSRIDDVEHYLSGYCRYFVHMRAESRLFK</sequence>
<gene>
    <name evidence="1" type="ORF">CHH72_15975</name>
</gene>
<dbReference type="Gene3D" id="1.50.10.10">
    <property type="match status" value="1"/>
</dbReference>
<reference evidence="1 2" key="1">
    <citation type="submission" date="2017-07" db="EMBL/GenBank/DDBJ databases">
        <title>Isolation and whole genome analysis of endospore-forming bacteria from heroin.</title>
        <authorList>
            <person name="Kalinowski J."/>
            <person name="Ahrens B."/>
            <person name="Al-Dilaimi A."/>
            <person name="Winkler A."/>
            <person name="Wibberg D."/>
            <person name="Schleenbecker U."/>
            <person name="Ruckert C."/>
            <person name="Wolfel R."/>
            <person name="Grass G."/>
        </authorList>
    </citation>
    <scope>NUCLEOTIDE SEQUENCE [LARGE SCALE GENOMIC DNA]</scope>
    <source>
        <strain evidence="1 2">7539</strain>
    </source>
</reference>
<dbReference type="RefSeq" id="WP_095326931.1">
    <property type="nucleotide sequence ID" value="NZ_NPCC01000026.1"/>
</dbReference>
<accession>A0A268NWV7</accession>
<name>A0A268NWV7_SHOCL</name>
<dbReference type="InterPro" id="IPR008928">
    <property type="entry name" value="6-hairpin_glycosidase_sf"/>
</dbReference>
<comment type="caution">
    <text evidence="1">The sequence shown here is derived from an EMBL/GenBank/DDBJ whole genome shotgun (WGS) entry which is preliminary data.</text>
</comment>